<dbReference type="Proteomes" id="UP000799771">
    <property type="component" value="Unassembled WGS sequence"/>
</dbReference>
<gene>
    <name evidence="2" type="ORF">P153DRAFT_418903</name>
</gene>
<dbReference type="PROSITE" id="PS50088">
    <property type="entry name" value="ANK_REPEAT"/>
    <property type="match status" value="1"/>
</dbReference>
<dbReference type="SMART" id="SM00248">
    <property type="entry name" value="ANK"/>
    <property type="match status" value="3"/>
</dbReference>
<name>A0A6A6AI97_9PLEO</name>
<keyword evidence="1" id="KW-0040">ANK repeat</keyword>
<dbReference type="GeneID" id="54412602"/>
<reference evidence="2" key="1">
    <citation type="journal article" date="2020" name="Stud. Mycol.">
        <title>101 Dothideomycetes genomes: a test case for predicting lifestyles and emergence of pathogens.</title>
        <authorList>
            <person name="Haridas S."/>
            <person name="Albert R."/>
            <person name="Binder M."/>
            <person name="Bloem J."/>
            <person name="Labutti K."/>
            <person name="Salamov A."/>
            <person name="Andreopoulos B."/>
            <person name="Baker S."/>
            <person name="Barry K."/>
            <person name="Bills G."/>
            <person name="Bluhm B."/>
            <person name="Cannon C."/>
            <person name="Castanera R."/>
            <person name="Culley D."/>
            <person name="Daum C."/>
            <person name="Ezra D."/>
            <person name="Gonzalez J."/>
            <person name="Henrissat B."/>
            <person name="Kuo A."/>
            <person name="Liang C."/>
            <person name="Lipzen A."/>
            <person name="Lutzoni F."/>
            <person name="Magnuson J."/>
            <person name="Mondo S."/>
            <person name="Nolan M."/>
            <person name="Ohm R."/>
            <person name="Pangilinan J."/>
            <person name="Park H.-J."/>
            <person name="Ramirez L."/>
            <person name="Alfaro M."/>
            <person name="Sun H."/>
            <person name="Tritt A."/>
            <person name="Yoshinaga Y."/>
            <person name="Zwiers L.-H."/>
            <person name="Turgeon B."/>
            <person name="Goodwin S."/>
            <person name="Spatafora J."/>
            <person name="Crous P."/>
            <person name="Grigoriev I."/>
        </authorList>
    </citation>
    <scope>NUCLEOTIDE SEQUENCE</scope>
    <source>
        <strain evidence="2">CBS 119687</strain>
    </source>
</reference>
<dbReference type="Gene3D" id="1.25.40.20">
    <property type="entry name" value="Ankyrin repeat-containing domain"/>
    <property type="match status" value="1"/>
</dbReference>
<evidence type="ECO:0000256" key="1">
    <source>
        <dbReference type="PROSITE-ProRule" id="PRU00023"/>
    </source>
</evidence>
<dbReference type="OrthoDB" id="341259at2759"/>
<feature type="repeat" description="ANK" evidence="1">
    <location>
        <begin position="360"/>
        <end position="392"/>
    </location>
</feature>
<evidence type="ECO:0000313" key="2">
    <source>
        <dbReference type="EMBL" id="KAF2130151.1"/>
    </source>
</evidence>
<keyword evidence="3" id="KW-1185">Reference proteome</keyword>
<evidence type="ECO:0000313" key="3">
    <source>
        <dbReference type="Proteomes" id="UP000799771"/>
    </source>
</evidence>
<dbReference type="RefSeq" id="XP_033524538.1">
    <property type="nucleotide sequence ID" value="XM_033672170.1"/>
</dbReference>
<accession>A0A6A6AI97</accession>
<protein>
    <submittedName>
        <fullName evidence="2">Uncharacterized protein</fullName>
    </submittedName>
</protein>
<dbReference type="PROSITE" id="PS50297">
    <property type="entry name" value="ANK_REP_REGION"/>
    <property type="match status" value="1"/>
</dbReference>
<dbReference type="Pfam" id="PF13637">
    <property type="entry name" value="Ank_4"/>
    <property type="match status" value="1"/>
</dbReference>
<sequence>MKLLDLPPELCQHIAHILVKDVGIAKAARYRLVCKTFATGIHANFITRQNIEDLLAIGPRNHFISMHSGTILRKRLSLEFASIAKPIQELVDKLLSYEDSHLQPVRGRYMNDVCNVILGDSRFTGFRCLLRNPPSSVTDGWSTRKTLPPAAAAVGDLSLLKSLVTFSKGLFKDPHRYFASALNAAVVNGKLKIVEWILSNAPTDNPRLCIELIDPLLLAAQTFNNETGGLILDFLSAEFQLRANVSKVEEISWRMELVVVDCMKFGNIDFLLRVLQYRKTVDPSYADLEASNGLPISTEEVSFLFREGSRSGLIALLRVGILDLNRMGSHLPLDQAVRFCRYDLAHVILNHGVDIEMRDKGCTALQLAVDRRYIPAIQFLIENGANPDSVGVCIECRLIQVAKVHAQGQKLDRAAWREFWQLHRHDALARTWDDYEAIVRNEHIGLYGKIKD</sequence>
<dbReference type="InterPro" id="IPR036770">
    <property type="entry name" value="Ankyrin_rpt-contain_sf"/>
</dbReference>
<dbReference type="InterPro" id="IPR002110">
    <property type="entry name" value="Ankyrin_rpt"/>
</dbReference>
<dbReference type="AlphaFoldDB" id="A0A6A6AI97"/>
<dbReference type="EMBL" id="ML977505">
    <property type="protein sequence ID" value="KAF2130151.1"/>
    <property type="molecule type" value="Genomic_DNA"/>
</dbReference>
<proteinExistence type="predicted"/>
<dbReference type="SUPFAM" id="SSF48403">
    <property type="entry name" value="Ankyrin repeat"/>
    <property type="match status" value="1"/>
</dbReference>
<organism evidence="2 3">
    <name type="scientific">Dothidotthia symphoricarpi CBS 119687</name>
    <dbReference type="NCBI Taxonomy" id="1392245"/>
    <lineage>
        <taxon>Eukaryota</taxon>
        <taxon>Fungi</taxon>
        <taxon>Dikarya</taxon>
        <taxon>Ascomycota</taxon>
        <taxon>Pezizomycotina</taxon>
        <taxon>Dothideomycetes</taxon>
        <taxon>Pleosporomycetidae</taxon>
        <taxon>Pleosporales</taxon>
        <taxon>Dothidotthiaceae</taxon>
        <taxon>Dothidotthia</taxon>
    </lineage>
</organism>